<comment type="subunit">
    <text evidence="8">Composed of six subunits; NqrA, NqrB, NqrC, NqrD, NqrE and NqrF.</text>
</comment>
<feature type="domain" description="NqrA N-terminal barrel-sandwich hybrid" evidence="9">
    <location>
        <begin position="6"/>
        <end position="99"/>
    </location>
</feature>
<keyword evidence="6 8" id="KW-0830">Ubiquinone</keyword>
<evidence type="ECO:0000256" key="2">
    <source>
        <dbReference type="ARBA" id="ARBA00022967"/>
    </source>
</evidence>
<evidence type="ECO:0000313" key="13">
    <source>
        <dbReference type="Proteomes" id="UP001596020"/>
    </source>
</evidence>
<keyword evidence="13" id="KW-1185">Reference proteome</keyword>
<evidence type="ECO:0000256" key="5">
    <source>
        <dbReference type="ARBA" id="ARBA00023065"/>
    </source>
</evidence>
<evidence type="ECO:0000256" key="6">
    <source>
        <dbReference type="ARBA" id="ARBA00023075"/>
    </source>
</evidence>
<evidence type="ECO:0000313" key="12">
    <source>
        <dbReference type="EMBL" id="MFC4666893.1"/>
    </source>
</evidence>
<dbReference type="PANTHER" id="PTHR37839">
    <property type="entry name" value="NA(+)-TRANSLOCATING NADH-QUINONE REDUCTASE SUBUNIT A"/>
    <property type="match status" value="1"/>
</dbReference>
<evidence type="ECO:0000256" key="1">
    <source>
        <dbReference type="ARBA" id="ARBA00022448"/>
    </source>
</evidence>
<sequence>MAKVMRIKKGLSLNLKGKAPQECLSPLSQSSTYAVVPDDFPGLTMPKIMVRPGDQVKAGTPLMHYKGCEELVFTSPVSGEVTAVNRGAKRKVLSIEVKPDGKQDYEEFQIGKDLKAEELKQILLKSGMWTLLRQRPFDRLANPAIEPRDIFVTANFTAPLAAEFDYLVQGREDDLQVGLTALSKLTKGQVYFGIKSGSKISVKDVVTVEIEGPHPAGLCGTMINKLAPINKGETVWTLKATDVLVMGRFLRTGKVDYTRKIAVTGSDAAQHGYVDIMPGQKIEEAFGGKLCVKADHERVIAGDVLTGRRVSSESPFFPQGCDQITVIPEGDDVDEFFGWATPGFGKFSMSRTFFSWMCGKKKEYVMDARIKGGERAIIMSNEYDKVFPLDIFPEYLIKAIIAFDIPRMEALGIYEVAPEDFALCEFVDTSKIELQHLVREGLDHLYKEIN</sequence>
<comment type="catalytic activity">
    <reaction evidence="8">
        <text>a ubiquinone + n Na(+)(in) + NADH + H(+) = a ubiquinol + n Na(+)(out) + NAD(+)</text>
        <dbReference type="Rhea" id="RHEA:47748"/>
        <dbReference type="Rhea" id="RHEA-COMP:9565"/>
        <dbReference type="Rhea" id="RHEA-COMP:9566"/>
        <dbReference type="ChEBI" id="CHEBI:15378"/>
        <dbReference type="ChEBI" id="CHEBI:16389"/>
        <dbReference type="ChEBI" id="CHEBI:17976"/>
        <dbReference type="ChEBI" id="CHEBI:29101"/>
        <dbReference type="ChEBI" id="CHEBI:57540"/>
        <dbReference type="ChEBI" id="CHEBI:57945"/>
        <dbReference type="EC" id="7.2.1.1"/>
    </reaction>
</comment>
<keyword evidence="2 8" id="KW-1278">Translocase</keyword>
<proteinExistence type="inferred from homology"/>
<keyword evidence="5 8" id="KW-0406">Ion transport</keyword>
<comment type="function">
    <text evidence="8">NQR complex catalyzes the reduction of ubiquinone-1 to ubiquinol by two successive reactions, coupled with the transport of Na(+) ions from the cytoplasm to the periplasm. NqrA to NqrE are probably involved in the second step, the conversion of ubisemiquinone to ubiquinol.</text>
</comment>
<evidence type="ECO:0000256" key="3">
    <source>
        <dbReference type="ARBA" id="ARBA00023027"/>
    </source>
</evidence>
<name>A0ABV9KAI9_9PORP</name>
<feature type="domain" description="NqrA second alpha/beta" evidence="11">
    <location>
        <begin position="115"/>
        <end position="255"/>
    </location>
</feature>
<keyword evidence="1 8" id="KW-0813">Transport</keyword>
<protein>
    <recommendedName>
        <fullName evidence="8">Na(+)-translocating NADH-quinone reductase subunit A</fullName>
        <shortName evidence="8">Na(+)-NQR subunit A</shortName>
        <shortName evidence="8">Na(+)-translocating NQR subunit A</shortName>
        <ecNumber evidence="8">7.2.1.1</ecNumber>
    </recommendedName>
    <alternativeName>
        <fullName evidence="8">NQR complex subunit A</fullName>
    </alternativeName>
    <alternativeName>
        <fullName evidence="8">NQR-1 subunit A</fullName>
    </alternativeName>
</protein>
<dbReference type="InterPro" id="IPR056148">
    <property type="entry name" value="NQRA_2nd"/>
</dbReference>
<dbReference type="EMBL" id="JBHSGO010000217">
    <property type="protein sequence ID" value="MFC4666893.1"/>
    <property type="molecule type" value="Genomic_DNA"/>
</dbReference>
<dbReference type="InterPro" id="IPR008703">
    <property type="entry name" value="NqrA"/>
</dbReference>
<gene>
    <name evidence="8" type="primary">nqrA</name>
    <name evidence="12" type="ORF">ACFO3G_09835</name>
</gene>
<reference evidence="13" key="1">
    <citation type="journal article" date="2019" name="Int. J. Syst. Evol. Microbiol.">
        <title>The Global Catalogue of Microorganisms (GCM) 10K type strain sequencing project: providing services to taxonomists for standard genome sequencing and annotation.</title>
        <authorList>
            <consortium name="The Broad Institute Genomics Platform"/>
            <consortium name="The Broad Institute Genome Sequencing Center for Infectious Disease"/>
            <person name="Wu L."/>
            <person name="Ma J."/>
        </authorList>
    </citation>
    <scope>NUCLEOTIDE SEQUENCE [LARGE SCALE GENOMIC DNA]</scope>
    <source>
        <strain evidence="13">CGMCC 4.7357</strain>
    </source>
</reference>
<evidence type="ECO:0000256" key="4">
    <source>
        <dbReference type="ARBA" id="ARBA00023053"/>
    </source>
</evidence>
<organism evidence="12 13">
    <name type="scientific">Falsiporphyromonas endometrii</name>
    <dbReference type="NCBI Taxonomy" id="1387297"/>
    <lineage>
        <taxon>Bacteria</taxon>
        <taxon>Pseudomonadati</taxon>
        <taxon>Bacteroidota</taxon>
        <taxon>Bacteroidia</taxon>
        <taxon>Bacteroidales</taxon>
        <taxon>Porphyromonadaceae</taxon>
        <taxon>Falsiporphyromonas</taxon>
    </lineage>
</organism>
<accession>A0ABV9KAI9</accession>
<dbReference type="NCBIfam" id="TIGR01936">
    <property type="entry name" value="nqrA"/>
    <property type="match status" value="1"/>
</dbReference>
<evidence type="ECO:0000256" key="7">
    <source>
        <dbReference type="ARBA" id="ARBA00023201"/>
    </source>
</evidence>
<dbReference type="Pfam" id="PF24836">
    <property type="entry name" value="NQRA_2nd"/>
    <property type="match status" value="1"/>
</dbReference>
<dbReference type="InterPro" id="IPR022615">
    <property type="entry name" value="NqrA_C_domain"/>
</dbReference>
<dbReference type="HAMAP" id="MF_00425">
    <property type="entry name" value="NqrA"/>
    <property type="match status" value="1"/>
</dbReference>
<dbReference type="EC" id="7.2.1.1" evidence="8"/>
<dbReference type="Proteomes" id="UP001596020">
    <property type="component" value="Unassembled WGS sequence"/>
</dbReference>
<dbReference type="RefSeq" id="WP_380080415.1">
    <property type="nucleotide sequence ID" value="NZ_JBHSGO010000217.1"/>
</dbReference>
<dbReference type="Pfam" id="PF11973">
    <property type="entry name" value="NQRA_SLBB"/>
    <property type="match status" value="1"/>
</dbReference>
<keyword evidence="3 8" id="KW-0520">NAD</keyword>
<comment type="caution">
    <text evidence="12">The sequence shown here is derived from an EMBL/GenBank/DDBJ whole genome shotgun (WGS) entry which is preliminary data.</text>
</comment>
<dbReference type="InterPro" id="IPR056147">
    <property type="entry name" value="NQRA_N"/>
</dbReference>
<evidence type="ECO:0000259" key="10">
    <source>
        <dbReference type="Pfam" id="PF11973"/>
    </source>
</evidence>
<evidence type="ECO:0000259" key="9">
    <source>
        <dbReference type="Pfam" id="PF05896"/>
    </source>
</evidence>
<dbReference type="PANTHER" id="PTHR37839:SF1">
    <property type="entry name" value="NA(+)-TRANSLOCATING NADH-QUINONE REDUCTASE SUBUNIT A"/>
    <property type="match status" value="1"/>
</dbReference>
<evidence type="ECO:0000256" key="8">
    <source>
        <dbReference type="HAMAP-Rule" id="MF_00425"/>
    </source>
</evidence>
<feature type="domain" description="Na(+)-translocating NADH-quinone reductase subunit A C-terminal" evidence="10">
    <location>
        <begin position="261"/>
        <end position="311"/>
    </location>
</feature>
<dbReference type="Pfam" id="PF05896">
    <property type="entry name" value="NQRA_N"/>
    <property type="match status" value="1"/>
</dbReference>
<keyword evidence="7 8" id="KW-0739">Sodium transport</keyword>
<keyword evidence="4 8" id="KW-0915">Sodium</keyword>
<dbReference type="NCBIfam" id="NF003761">
    <property type="entry name" value="PRK05352.1-4"/>
    <property type="match status" value="1"/>
</dbReference>
<evidence type="ECO:0000259" key="11">
    <source>
        <dbReference type="Pfam" id="PF24836"/>
    </source>
</evidence>
<comment type="similarity">
    <text evidence="8">Belongs to the NqrA family.</text>
</comment>